<dbReference type="EMBL" id="GECZ01014012">
    <property type="protein sequence ID" value="JAS55757.1"/>
    <property type="molecule type" value="Transcribed_RNA"/>
</dbReference>
<organism evidence="2">
    <name type="scientific">Cuerna arida</name>
    <dbReference type="NCBI Taxonomy" id="1464854"/>
    <lineage>
        <taxon>Eukaryota</taxon>
        <taxon>Metazoa</taxon>
        <taxon>Ecdysozoa</taxon>
        <taxon>Arthropoda</taxon>
        <taxon>Hexapoda</taxon>
        <taxon>Insecta</taxon>
        <taxon>Pterygota</taxon>
        <taxon>Neoptera</taxon>
        <taxon>Paraneoptera</taxon>
        <taxon>Hemiptera</taxon>
        <taxon>Auchenorrhyncha</taxon>
        <taxon>Membracoidea</taxon>
        <taxon>Cicadellidae</taxon>
        <taxon>Cicadellinae</taxon>
        <taxon>Proconiini</taxon>
        <taxon>Cuerna</taxon>
    </lineage>
</organism>
<feature type="signal peptide" evidence="1">
    <location>
        <begin position="1"/>
        <end position="22"/>
    </location>
</feature>
<keyword evidence="1" id="KW-0732">Signal</keyword>
<accession>A0A1B6FZY1</accession>
<evidence type="ECO:0000313" key="2">
    <source>
        <dbReference type="EMBL" id="JAS55757.1"/>
    </source>
</evidence>
<evidence type="ECO:0000256" key="1">
    <source>
        <dbReference type="SAM" id="SignalP"/>
    </source>
</evidence>
<sequence>MKRYIFIVLCAAMMVLLPDSSSSNIILGSFHGTSDGHFGAGASESHYSNNNGIEDHYKAFTTYLQRPDGSCVKRVVEDHNGREEVREYPMDCEKAKAEIRENSERTHRVLSQHHDKMMKEHRRATKRLHDEINASFRNQFNF</sequence>
<feature type="chain" id="PRO_5008583198" evidence="1">
    <location>
        <begin position="23"/>
        <end position="142"/>
    </location>
</feature>
<dbReference type="AlphaFoldDB" id="A0A1B6FZY1"/>
<evidence type="ECO:0000313" key="3">
    <source>
        <dbReference type="EMBL" id="JAS68267.1"/>
    </source>
</evidence>
<proteinExistence type="predicted"/>
<dbReference type="EMBL" id="GECZ01001502">
    <property type="protein sequence ID" value="JAS68267.1"/>
    <property type="molecule type" value="Transcribed_RNA"/>
</dbReference>
<reference evidence="2" key="1">
    <citation type="submission" date="2015-11" db="EMBL/GenBank/DDBJ databases">
        <title>De novo transcriptome assembly of four potential Pierce s Disease insect vectors from Arizona vineyards.</title>
        <authorList>
            <person name="Tassone E.E."/>
        </authorList>
    </citation>
    <scope>NUCLEOTIDE SEQUENCE</scope>
</reference>
<gene>
    <name evidence="2" type="ORF">g.19180</name>
    <name evidence="3" type="ORF">g.19182</name>
</gene>
<name>A0A1B6FZY1_9HEMI</name>
<protein>
    <submittedName>
        <fullName evidence="2">Uncharacterized protein</fullName>
    </submittedName>
</protein>